<protein>
    <recommendedName>
        <fullName evidence="6">UvrABC system protein C</fullName>
        <shortName evidence="6">Protein UvrC</shortName>
    </recommendedName>
    <alternativeName>
        <fullName evidence="6">Excinuclease ABC subunit C</fullName>
    </alternativeName>
</protein>
<dbReference type="Pfam" id="PF22920">
    <property type="entry name" value="UvrC_RNaseH"/>
    <property type="match status" value="1"/>
</dbReference>
<keyword evidence="3 6" id="KW-0228">DNA excision</keyword>
<dbReference type="GO" id="GO:0009380">
    <property type="term" value="C:excinuclease repair complex"/>
    <property type="evidence" value="ECO:0007669"/>
    <property type="project" value="InterPro"/>
</dbReference>
<dbReference type="PROSITE" id="PS50165">
    <property type="entry name" value="UVRC"/>
    <property type="match status" value="1"/>
</dbReference>
<evidence type="ECO:0000256" key="2">
    <source>
        <dbReference type="ARBA" id="ARBA00022763"/>
    </source>
</evidence>
<dbReference type="InterPro" id="IPR038476">
    <property type="entry name" value="UvrC_RNase_H_dom_sf"/>
</dbReference>
<dbReference type="PANTHER" id="PTHR30562">
    <property type="entry name" value="UVRC/OXIDOREDUCTASE"/>
    <property type="match status" value="1"/>
</dbReference>
<dbReference type="HAMAP" id="MF_00203">
    <property type="entry name" value="UvrC"/>
    <property type="match status" value="1"/>
</dbReference>
<dbReference type="PANTHER" id="PTHR30562:SF1">
    <property type="entry name" value="UVRABC SYSTEM PROTEIN C"/>
    <property type="match status" value="1"/>
</dbReference>
<dbReference type="Pfam" id="PF08459">
    <property type="entry name" value="UvrC_RNaseH_dom"/>
    <property type="match status" value="1"/>
</dbReference>
<evidence type="ECO:0000256" key="5">
    <source>
        <dbReference type="ARBA" id="ARBA00023204"/>
    </source>
</evidence>
<dbReference type="GO" id="GO:0009381">
    <property type="term" value="F:excinuclease ABC activity"/>
    <property type="evidence" value="ECO:0007669"/>
    <property type="project" value="UniProtKB-UniRule"/>
</dbReference>
<dbReference type="Gene3D" id="1.10.150.20">
    <property type="entry name" value="5' to 3' exonuclease, C-terminal subdomain"/>
    <property type="match status" value="1"/>
</dbReference>
<dbReference type="AlphaFoldDB" id="A0A9D1LHT1"/>
<dbReference type="GO" id="GO:0009432">
    <property type="term" value="P:SOS response"/>
    <property type="evidence" value="ECO:0007669"/>
    <property type="project" value="UniProtKB-UniRule"/>
</dbReference>
<dbReference type="SUPFAM" id="SSF82771">
    <property type="entry name" value="GIY-YIG endonuclease"/>
    <property type="match status" value="1"/>
</dbReference>
<dbReference type="InterPro" id="IPR035901">
    <property type="entry name" value="GIY-YIG_endonuc_sf"/>
</dbReference>
<dbReference type="InterPro" id="IPR004791">
    <property type="entry name" value="UvrC"/>
</dbReference>
<dbReference type="EMBL" id="DVMT01000021">
    <property type="protein sequence ID" value="HIU40075.1"/>
    <property type="molecule type" value="Genomic_DNA"/>
</dbReference>
<dbReference type="Pfam" id="PF01541">
    <property type="entry name" value="GIY-YIG"/>
    <property type="match status" value="1"/>
</dbReference>
<dbReference type="NCBIfam" id="TIGR00194">
    <property type="entry name" value="uvrC"/>
    <property type="match status" value="1"/>
</dbReference>
<keyword evidence="4 6" id="KW-0267">Excision nuclease</keyword>
<evidence type="ECO:0000259" key="8">
    <source>
        <dbReference type="PROSITE" id="PS50165"/>
    </source>
</evidence>
<evidence type="ECO:0000313" key="9">
    <source>
        <dbReference type="EMBL" id="HIU40075.1"/>
    </source>
</evidence>
<dbReference type="Gene3D" id="3.30.420.340">
    <property type="entry name" value="UvrC, RNAse H endonuclease domain"/>
    <property type="match status" value="1"/>
</dbReference>
<dbReference type="InterPro" id="IPR001943">
    <property type="entry name" value="UVR_dom"/>
</dbReference>
<dbReference type="InterPro" id="IPR000305">
    <property type="entry name" value="GIY-YIG_endonuc"/>
</dbReference>
<gene>
    <name evidence="6 9" type="primary">uvrC</name>
    <name evidence="9" type="ORF">IAB68_02085</name>
</gene>
<dbReference type="SUPFAM" id="SSF47781">
    <property type="entry name" value="RuvA domain 2-like"/>
    <property type="match status" value="1"/>
</dbReference>
<evidence type="ECO:0000256" key="4">
    <source>
        <dbReference type="ARBA" id="ARBA00022881"/>
    </source>
</evidence>
<dbReference type="SUPFAM" id="SSF46600">
    <property type="entry name" value="C-terminal UvrC-binding domain of UvrB"/>
    <property type="match status" value="1"/>
</dbReference>
<name>A0A9D1LHT1_9FIRM</name>
<reference evidence="9" key="1">
    <citation type="submission" date="2020-10" db="EMBL/GenBank/DDBJ databases">
        <authorList>
            <person name="Gilroy R."/>
        </authorList>
    </citation>
    <scope>NUCLEOTIDE SEQUENCE</scope>
    <source>
        <strain evidence="9">CHK193-30670</strain>
    </source>
</reference>
<dbReference type="GO" id="GO:0005737">
    <property type="term" value="C:cytoplasm"/>
    <property type="evidence" value="ECO:0007669"/>
    <property type="project" value="UniProtKB-SubCell"/>
</dbReference>
<comment type="subcellular location">
    <subcellularLocation>
        <location evidence="6">Cytoplasm</location>
    </subcellularLocation>
</comment>
<accession>A0A9D1LHT1</accession>
<keyword evidence="5 6" id="KW-0234">DNA repair</keyword>
<feature type="domain" description="UvrC family homology region profile" evidence="8">
    <location>
        <begin position="248"/>
        <end position="464"/>
    </location>
</feature>
<keyword evidence="1 6" id="KW-0963">Cytoplasm</keyword>
<feature type="domain" description="GIY-YIG" evidence="7">
    <location>
        <begin position="13"/>
        <end position="90"/>
    </location>
</feature>
<dbReference type="Pfam" id="PF02151">
    <property type="entry name" value="UVR"/>
    <property type="match status" value="1"/>
</dbReference>
<dbReference type="PROSITE" id="PS50164">
    <property type="entry name" value="GIY_YIG"/>
    <property type="match status" value="1"/>
</dbReference>
<keyword evidence="6" id="KW-0742">SOS response</keyword>
<comment type="similarity">
    <text evidence="6">Belongs to the UvrC family.</text>
</comment>
<dbReference type="InterPro" id="IPR036876">
    <property type="entry name" value="UVR_dom_sf"/>
</dbReference>
<comment type="function">
    <text evidence="6">The UvrABC repair system catalyzes the recognition and processing of DNA lesions. UvrC both incises the 5' and 3' sides of the lesion. The N-terminal half is responsible for the 3' incision and the C-terminal half is responsible for the 5' incision.</text>
</comment>
<keyword evidence="2 6" id="KW-0227">DNA damage</keyword>
<dbReference type="Gene3D" id="3.40.1440.10">
    <property type="entry name" value="GIY-YIG endonuclease"/>
    <property type="match status" value="1"/>
</dbReference>
<evidence type="ECO:0000256" key="6">
    <source>
        <dbReference type="HAMAP-Rule" id="MF_00203"/>
    </source>
</evidence>
<proteinExistence type="inferred from homology"/>
<dbReference type="InterPro" id="IPR047296">
    <property type="entry name" value="GIY-YIG_UvrC_Cho"/>
</dbReference>
<comment type="caution">
    <text evidence="9">The sequence shown here is derived from an EMBL/GenBank/DDBJ whole genome shotgun (WGS) entry which is preliminary data.</text>
</comment>
<dbReference type="FunFam" id="3.40.1440.10:FF:000001">
    <property type="entry name" value="UvrABC system protein C"/>
    <property type="match status" value="1"/>
</dbReference>
<dbReference type="InterPro" id="IPR001162">
    <property type="entry name" value="UvrC_RNase_H_dom"/>
</dbReference>
<dbReference type="InterPro" id="IPR050066">
    <property type="entry name" value="UvrABC_protein_C"/>
</dbReference>
<evidence type="ECO:0000256" key="1">
    <source>
        <dbReference type="ARBA" id="ARBA00022490"/>
    </source>
</evidence>
<comment type="subunit">
    <text evidence="6">Interacts with UvrB in an incision complex.</text>
</comment>
<sequence length="588" mass="68559">MDKIKEKLKLLTTEPGCYLMKDETGKVIYVGKAKNLKRRVSSYFNREHTGKTKALVQNIKNFEYIVTASEVESLLLEINLIKKYSPKYNILLKDNKSYPYIEITDERYPRLIISRPRKIKGHKGKLFGPYPNASAARQTVQLLNRIYPFRKCHTMQKKVCLYYHIGQCLGYCEKKIDKQVIKEMISEVTSFLHGNYDEVRKKIKSLMIDASNKLNFERAIEYKQMLEYIDTVLEKQKISLNDNVTRDVINYYVKNDYISFQVLHLRDGRINMRDGEVFPLIDDVKDTLSYFVTSFYDKNDVPKEVLVTEDFDCDLLENAINTKFIVPQKGVKKQLVEMAYENAKIVLDEKFELIVRDDKRTFGANEALGKLIGIPNLKRIETFDNAHLFGTFTVSGMVVFTNGKPDKKEYRKYKITSGSKDDYHTMQEVIYRRYYRVLHDKLEKPDLIIVDGGIIQVHAAKEVLDNLYLDIPVLGLKKNDKHTTTALISEDKEYEIDKTSDVFHLLTRIQDEVHRFTINYHKDIRSKGSLSSILDNVPGIGAKRKKELLKKYKTITKLKSLTKEELATLLPDNVAENLYEFLKEYKKD</sequence>
<organism evidence="9 10">
    <name type="scientific">Candidatus Aphodocola excrementigallinarum</name>
    <dbReference type="NCBI Taxonomy" id="2840670"/>
    <lineage>
        <taxon>Bacteria</taxon>
        <taxon>Bacillati</taxon>
        <taxon>Bacillota</taxon>
        <taxon>Bacilli</taxon>
        <taxon>Candidatus Aphodocola</taxon>
    </lineage>
</organism>
<evidence type="ECO:0000259" key="7">
    <source>
        <dbReference type="PROSITE" id="PS50164"/>
    </source>
</evidence>
<evidence type="ECO:0000256" key="3">
    <source>
        <dbReference type="ARBA" id="ARBA00022769"/>
    </source>
</evidence>
<dbReference type="InterPro" id="IPR010994">
    <property type="entry name" value="RuvA_2-like"/>
</dbReference>
<evidence type="ECO:0000313" key="10">
    <source>
        <dbReference type="Proteomes" id="UP000824074"/>
    </source>
</evidence>
<dbReference type="GO" id="GO:0003677">
    <property type="term" value="F:DNA binding"/>
    <property type="evidence" value="ECO:0007669"/>
    <property type="project" value="UniProtKB-UniRule"/>
</dbReference>
<dbReference type="Proteomes" id="UP000824074">
    <property type="component" value="Unassembled WGS sequence"/>
</dbReference>
<dbReference type="SMART" id="SM00465">
    <property type="entry name" value="GIYc"/>
    <property type="match status" value="1"/>
</dbReference>
<dbReference type="GO" id="GO:0006289">
    <property type="term" value="P:nucleotide-excision repair"/>
    <property type="evidence" value="ECO:0007669"/>
    <property type="project" value="UniProtKB-UniRule"/>
</dbReference>
<dbReference type="CDD" id="cd10434">
    <property type="entry name" value="GIY-YIG_UvrC_Cho"/>
    <property type="match status" value="1"/>
</dbReference>
<reference evidence="9" key="2">
    <citation type="journal article" date="2021" name="PeerJ">
        <title>Extensive microbial diversity within the chicken gut microbiome revealed by metagenomics and culture.</title>
        <authorList>
            <person name="Gilroy R."/>
            <person name="Ravi A."/>
            <person name="Getino M."/>
            <person name="Pursley I."/>
            <person name="Horton D.L."/>
            <person name="Alikhan N.F."/>
            <person name="Baker D."/>
            <person name="Gharbi K."/>
            <person name="Hall N."/>
            <person name="Watson M."/>
            <person name="Adriaenssens E.M."/>
            <person name="Foster-Nyarko E."/>
            <person name="Jarju S."/>
            <person name="Secka A."/>
            <person name="Antonio M."/>
            <person name="Oren A."/>
            <person name="Chaudhuri R.R."/>
            <person name="La Ragione R."/>
            <person name="Hildebrand F."/>
            <person name="Pallen M.J."/>
        </authorList>
    </citation>
    <scope>NUCLEOTIDE SEQUENCE</scope>
    <source>
        <strain evidence="9">CHK193-30670</strain>
    </source>
</reference>